<dbReference type="PANTHER" id="PTHR11062:SF376">
    <property type="entry name" value="EXOSTOSIN FAMILY PROTEIN"/>
    <property type="match status" value="1"/>
</dbReference>
<dbReference type="InterPro" id="IPR004263">
    <property type="entry name" value="Exostosin"/>
</dbReference>
<protein>
    <recommendedName>
        <fullName evidence="4">Exostosin GT47 domain-containing protein</fullName>
    </recommendedName>
</protein>
<reference evidence="5 6" key="1">
    <citation type="journal article" date="2015" name="Genome Biol. Evol.">
        <title>Comparative Genomics of a Bacterivorous Green Alga Reveals Evolutionary Causalities and Consequences of Phago-Mixotrophic Mode of Nutrition.</title>
        <authorList>
            <person name="Burns J.A."/>
            <person name="Paasch A."/>
            <person name="Narechania A."/>
            <person name="Kim E."/>
        </authorList>
    </citation>
    <scope>NUCLEOTIDE SEQUENCE [LARGE SCALE GENOMIC DNA]</scope>
    <source>
        <strain evidence="5 6">PLY_AMNH</strain>
    </source>
</reference>
<evidence type="ECO:0000259" key="4">
    <source>
        <dbReference type="Pfam" id="PF03016"/>
    </source>
</evidence>
<dbReference type="PANTHER" id="PTHR11062">
    <property type="entry name" value="EXOSTOSIN HEPARAN SULFATE GLYCOSYLTRANSFERASE -RELATED"/>
    <property type="match status" value="1"/>
</dbReference>
<organism evidence="5 6">
    <name type="scientific">Cymbomonas tetramitiformis</name>
    <dbReference type="NCBI Taxonomy" id="36881"/>
    <lineage>
        <taxon>Eukaryota</taxon>
        <taxon>Viridiplantae</taxon>
        <taxon>Chlorophyta</taxon>
        <taxon>Pyramimonadophyceae</taxon>
        <taxon>Pyramimonadales</taxon>
        <taxon>Pyramimonadaceae</taxon>
        <taxon>Cymbomonas</taxon>
    </lineage>
</organism>
<proteinExistence type="inferred from homology"/>
<evidence type="ECO:0000256" key="3">
    <source>
        <dbReference type="ARBA" id="ARBA00023034"/>
    </source>
</evidence>
<comment type="similarity">
    <text evidence="2">Belongs to the glycosyltransferase 47 family.</text>
</comment>
<evidence type="ECO:0000313" key="5">
    <source>
        <dbReference type="EMBL" id="KAK3248433.1"/>
    </source>
</evidence>
<feature type="domain" description="Exostosin GT47" evidence="4">
    <location>
        <begin position="39"/>
        <end position="102"/>
    </location>
</feature>
<comment type="subcellular location">
    <subcellularLocation>
        <location evidence="1">Golgi apparatus membrane</location>
        <topology evidence="1">Single-pass type II membrane protein</topology>
    </subcellularLocation>
</comment>
<gene>
    <name evidence="5" type="ORF">CYMTET_42103</name>
</gene>
<dbReference type="AlphaFoldDB" id="A0AAE0C635"/>
<feature type="non-terminal residue" evidence="5">
    <location>
        <position position="1"/>
    </location>
</feature>
<comment type="caution">
    <text evidence="5">The sequence shown here is derived from an EMBL/GenBank/DDBJ whole genome shotgun (WGS) entry which is preliminary data.</text>
</comment>
<evidence type="ECO:0000313" key="6">
    <source>
        <dbReference type="Proteomes" id="UP001190700"/>
    </source>
</evidence>
<name>A0AAE0C635_9CHLO</name>
<dbReference type="GO" id="GO:0016757">
    <property type="term" value="F:glycosyltransferase activity"/>
    <property type="evidence" value="ECO:0007669"/>
    <property type="project" value="InterPro"/>
</dbReference>
<keyword evidence="3" id="KW-0333">Golgi apparatus</keyword>
<dbReference type="InterPro" id="IPR040911">
    <property type="entry name" value="Exostosin_GT47"/>
</dbReference>
<dbReference type="Pfam" id="PF03016">
    <property type="entry name" value="Exostosin_GT47"/>
    <property type="match status" value="1"/>
</dbReference>
<dbReference type="GO" id="GO:0000139">
    <property type="term" value="C:Golgi membrane"/>
    <property type="evidence" value="ECO:0007669"/>
    <property type="project" value="UniProtKB-SubCell"/>
</dbReference>
<evidence type="ECO:0000256" key="1">
    <source>
        <dbReference type="ARBA" id="ARBA00004323"/>
    </source>
</evidence>
<sequence>DRLKDGMPMYSHGVRQRLQLRYSNESDMFISRSGGNSLKAVFCLAPAGLGFGVRVAHSVADGCIPVIIQDNVTQPYEGDFLPYSLFSVRIAEADIERTREILLEYTSEDIRNFRREAACAWPYMLWSSVYGAFGTEDGRHDAFHALLSILRRRRDGESFQERSLCSKASSGMVNGVGGGDPHNPIRPVCHMYCDAYPAMAPDIPQCAHSSKDVMVCQTRKFQPIWQPWPSGGALQT</sequence>
<keyword evidence="6" id="KW-1185">Reference proteome</keyword>
<evidence type="ECO:0000256" key="2">
    <source>
        <dbReference type="ARBA" id="ARBA00010271"/>
    </source>
</evidence>
<accession>A0AAE0C635</accession>
<dbReference type="Proteomes" id="UP001190700">
    <property type="component" value="Unassembled WGS sequence"/>
</dbReference>
<dbReference type="EMBL" id="LGRX02028091">
    <property type="protein sequence ID" value="KAK3248433.1"/>
    <property type="molecule type" value="Genomic_DNA"/>
</dbReference>